<dbReference type="Proteomes" id="UP000006320">
    <property type="component" value="Unassembled WGS sequence"/>
</dbReference>
<comment type="caution">
    <text evidence="1">The sequence shown here is derived from an EMBL/GenBank/DDBJ whole genome shotgun (WGS) entry which is preliminary data.</text>
</comment>
<evidence type="ECO:0000313" key="2">
    <source>
        <dbReference type="Proteomes" id="UP000006320"/>
    </source>
</evidence>
<gene>
    <name evidence="1" type="ORF">GCHA_4399</name>
</gene>
<accession>A0AAV3V6H0</accession>
<protein>
    <submittedName>
        <fullName evidence="1">Uncharacterized protein</fullName>
    </submittedName>
</protein>
<proteinExistence type="predicted"/>
<dbReference type="AlphaFoldDB" id="A0AAV3V6H0"/>
<organism evidence="1 2">
    <name type="scientific">Paraglaciecola chathamensis S18K6</name>
    <dbReference type="NCBI Taxonomy" id="1127672"/>
    <lineage>
        <taxon>Bacteria</taxon>
        <taxon>Pseudomonadati</taxon>
        <taxon>Pseudomonadota</taxon>
        <taxon>Gammaproteobacteria</taxon>
        <taxon>Alteromonadales</taxon>
        <taxon>Alteromonadaceae</taxon>
        <taxon>Paraglaciecola</taxon>
    </lineage>
</organism>
<reference evidence="1 2" key="1">
    <citation type="journal article" date="2017" name="Antonie Van Leeuwenhoek">
        <title>Rhizobium rhizosphaerae sp. nov., a novel species isolated from rice rhizosphere.</title>
        <authorList>
            <person name="Zhao J.J."/>
            <person name="Zhang J."/>
            <person name="Zhang R.J."/>
            <person name="Zhang C.W."/>
            <person name="Yin H.Q."/>
            <person name="Zhang X.X."/>
        </authorList>
    </citation>
    <scope>NUCLEOTIDE SEQUENCE [LARGE SCALE GENOMIC DNA]</scope>
    <source>
        <strain evidence="1 2">S18K6</strain>
    </source>
</reference>
<dbReference type="EMBL" id="BAEM01000059">
    <property type="protein sequence ID" value="GAC12317.1"/>
    <property type="molecule type" value="Genomic_DNA"/>
</dbReference>
<evidence type="ECO:0000313" key="1">
    <source>
        <dbReference type="EMBL" id="GAC12317.1"/>
    </source>
</evidence>
<name>A0AAV3V6H0_9ALTE</name>
<sequence length="59" mass="6500">MISIGALVLGATSRVHLKSPNSSDFSNFTIGTIIASNIAKLTNINVILHYRLLWRTKCQ</sequence>